<dbReference type="AlphaFoldDB" id="A0A3C1KT56"/>
<dbReference type="STRING" id="1121937.GCA_000423125_00937"/>
<reference evidence="1 2" key="1">
    <citation type="journal article" date="2018" name="Nat. Biotechnol.">
        <title>A standardized bacterial taxonomy based on genome phylogeny substantially revises the tree of life.</title>
        <authorList>
            <person name="Parks D.H."/>
            <person name="Chuvochina M."/>
            <person name="Waite D.W."/>
            <person name="Rinke C."/>
            <person name="Skarshewski A."/>
            <person name="Chaumeil P.A."/>
            <person name="Hugenholtz P."/>
        </authorList>
    </citation>
    <scope>NUCLEOTIDE SEQUENCE [LARGE SCALE GENOMIC DNA]</scope>
    <source>
        <strain evidence="1">UBA9158</strain>
    </source>
</reference>
<protein>
    <submittedName>
        <fullName evidence="1">Uncharacterized protein</fullName>
    </submittedName>
</protein>
<dbReference type="EMBL" id="DMND01000267">
    <property type="protein sequence ID" value="HAN29892.1"/>
    <property type="molecule type" value="Genomic_DNA"/>
</dbReference>
<comment type="caution">
    <text evidence="1">The sequence shown here is derived from an EMBL/GenBank/DDBJ whole genome shotgun (WGS) entry which is preliminary data.</text>
</comment>
<evidence type="ECO:0000313" key="2">
    <source>
        <dbReference type="Proteomes" id="UP000259273"/>
    </source>
</evidence>
<dbReference type="Proteomes" id="UP000259273">
    <property type="component" value="Unassembled WGS sequence"/>
</dbReference>
<name>A0A3C1KT56_9GAMM</name>
<organism evidence="1 2">
    <name type="scientific">Haliea salexigens</name>
    <dbReference type="NCBI Taxonomy" id="287487"/>
    <lineage>
        <taxon>Bacteria</taxon>
        <taxon>Pseudomonadati</taxon>
        <taxon>Pseudomonadota</taxon>
        <taxon>Gammaproteobacteria</taxon>
        <taxon>Cellvibrionales</taxon>
        <taxon>Halieaceae</taxon>
        <taxon>Haliea</taxon>
    </lineage>
</organism>
<gene>
    <name evidence="1" type="ORF">DCP75_19670</name>
</gene>
<proteinExistence type="predicted"/>
<sequence>MTSTGNEKDSYEQFMGALEVTNDALTELRDTPVIKSIVELMDKQAEGRKFGVAVYENDAENPHDYFTVRMHNSKLQLASHGKDAPDIDWKVSMDYLRDINQNPKKYIEDPWKLDVEWLKNRLQAGA</sequence>
<evidence type="ECO:0000313" key="1">
    <source>
        <dbReference type="EMBL" id="HAN29892.1"/>
    </source>
</evidence>
<accession>A0A3C1KT56</accession>